<evidence type="ECO:0000256" key="8">
    <source>
        <dbReference type="ARBA" id="ARBA00023143"/>
    </source>
</evidence>
<dbReference type="NCBIfam" id="TIGR01402">
    <property type="entry name" value="fliQ"/>
    <property type="match status" value="1"/>
</dbReference>
<keyword evidence="10" id="KW-0282">Flagellum</keyword>
<organism evidence="10 11">
    <name type="scientific">Leptonema illini</name>
    <dbReference type="NCBI Taxonomy" id="183"/>
    <lineage>
        <taxon>Bacteria</taxon>
        <taxon>Pseudomonadati</taxon>
        <taxon>Spirochaetota</taxon>
        <taxon>Spirochaetia</taxon>
        <taxon>Leptospirales</taxon>
        <taxon>Leptospiraceae</taxon>
        <taxon>Leptonema</taxon>
    </lineage>
</organism>
<dbReference type="EMBL" id="WBUI01000003">
    <property type="protein sequence ID" value="KAB2934240.1"/>
    <property type="molecule type" value="Genomic_DNA"/>
</dbReference>
<dbReference type="GO" id="GO:0009425">
    <property type="term" value="C:bacterial-type flagellum basal body"/>
    <property type="evidence" value="ECO:0007669"/>
    <property type="project" value="UniProtKB-SubCell"/>
</dbReference>
<keyword evidence="4 9" id="KW-1003">Cell membrane</keyword>
<keyword evidence="7 9" id="KW-0472">Membrane</keyword>
<gene>
    <name evidence="9 10" type="primary">fliQ</name>
    <name evidence="10" type="ORF">F9K24_04235</name>
</gene>
<name>A0A833H484_9LEPT</name>
<comment type="function">
    <text evidence="9">Role in flagellar biosynthesis.</text>
</comment>
<dbReference type="GO" id="GO:0005886">
    <property type="term" value="C:plasma membrane"/>
    <property type="evidence" value="ECO:0007669"/>
    <property type="project" value="UniProtKB-SubCell"/>
</dbReference>
<dbReference type="RefSeq" id="WP_002772587.1">
    <property type="nucleotide sequence ID" value="NZ_JQDG01000030.1"/>
</dbReference>
<dbReference type="Pfam" id="PF01313">
    <property type="entry name" value="Bac_export_3"/>
    <property type="match status" value="1"/>
</dbReference>
<dbReference type="GO" id="GO:0044780">
    <property type="term" value="P:bacterial-type flagellum assembly"/>
    <property type="evidence" value="ECO:0007669"/>
    <property type="project" value="InterPro"/>
</dbReference>
<feature type="transmembrane region" description="Helical" evidence="9">
    <location>
        <begin position="51"/>
        <end position="70"/>
    </location>
</feature>
<comment type="subcellular location">
    <subcellularLocation>
        <location evidence="1 9">Cell membrane</location>
        <topology evidence="1">Multi-pass membrane protein</topology>
    </subcellularLocation>
    <subcellularLocation>
        <location evidence="9">Bacterial flagellum basal body</location>
    </subcellularLocation>
</comment>
<evidence type="ECO:0000313" key="10">
    <source>
        <dbReference type="EMBL" id="KAB2934240.1"/>
    </source>
</evidence>
<keyword evidence="10" id="KW-0969">Cilium</keyword>
<keyword evidence="5 9" id="KW-0812">Transmembrane</keyword>
<evidence type="ECO:0000256" key="5">
    <source>
        <dbReference type="ARBA" id="ARBA00022692"/>
    </source>
</evidence>
<comment type="similarity">
    <text evidence="2 9">Belongs to the FliQ/MopD/SpaQ family.</text>
</comment>
<reference evidence="10 11" key="1">
    <citation type="submission" date="2019-10" db="EMBL/GenBank/DDBJ databases">
        <title>Extracellular Electron Transfer in a Candidatus Methanoperedens spp. Enrichment Culture.</title>
        <authorList>
            <person name="Berger S."/>
            <person name="Rangel Shaw D."/>
            <person name="Berben T."/>
            <person name="In 'T Zandt M."/>
            <person name="Frank J."/>
            <person name="Reimann J."/>
            <person name="Jetten M.S.M."/>
            <person name="Welte C.U."/>
        </authorList>
    </citation>
    <scope>NUCLEOTIDE SEQUENCE [LARGE SCALE GENOMIC DNA]</scope>
    <source>
        <strain evidence="10">SB12</strain>
    </source>
</reference>
<evidence type="ECO:0000256" key="4">
    <source>
        <dbReference type="ARBA" id="ARBA00022475"/>
    </source>
</evidence>
<protein>
    <recommendedName>
        <fullName evidence="3 9">Flagellar biosynthetic protein FliQ</fullName>
    </recommendedName>
</protein>
<comment type="caution">
    <text evidence="10">The sequence shown here is derived from an EMBL/GenBank/DDBJ whole genome shotgun (WGS) entry which is preliminary data.</text>
</comment>
<dbReference type="PANTHER" id="PTHR34040">
    <property type="entry name" value="FLAGELLAR BIOSYNTHETIC PROTEIN FLIQ"/>
    <property type="match status" value="1"/>
</dbReference>
<keyword evidence="8 9" id="KW-0975">Bacterial flagellum</keyword>
<proteinExistence type="inferred from homology"/>
<dbReference type="InterPro" id="IPR002191">
    <property type="entry name" value="Bac_export_3"/>
</dbReference>
<dbReference type="PANTHER" id="PTHR34040:SF2">
    <property type="entry name" value="FLAGELLAR BIOSYNTHETIC PROTEIN FLIQ"/>
    <property type="match status" value="1"/>
</dbReference>
<dbReference type="AlphaFoldDB" id="A0A833H484"/>
<evidence type="ECO:0000313" key="11">
    <source>
        <dbReference type="Proteomes" id="UP000460298"/>
    </source>
</evidence>
<evidence type="ECO:0000256" key="1">
    <source>
        <dbReference type="ARBA" id="ARBA00004651"/>
    </source>
</evidence>
<accession>A0A833H484</accession>
<dbReference type="GO" id="GO:0009306">
    <property type="term" value="P:protein secretion"/>
    <property type="evidence" value="ECO:0007669"/>
    <property type="project" value="InterPro"/>
</dbReference>
<evidence type="ECO:0000256" key="9">
    <source>
        <dbReference type="RuleBase" id="RU364090"/>
    </source>
</evidence>
<evidence type="ECO:0000256" key="2">
    <source>
        <dbReference type="ARBA" id="ARBA00006156"/>
    </source>
</evidence>
<evidence type="ECO:0000256" key="3">
    <source>
        <dbReference type="ARBA" id="ARBA00021718"/>
    </source>
</evidence>
<dbReference type="PRINTS" id="PR00952">
    <property type="entry name" value="TYPE3IMQPROT"/>
</dbReference>
<dbReference type="OrthoDB" id="9806440at2"/>
<dbReference type="PIRSF" id="PIRSF004669">
    <property type="entry name" value="FliQ"/>
    <property type="match status" value="1"/>
</dbReference>
<keyword evidence="10" id="KW-0966">Cell projection</keyword>
<dbReference type="InterPro" id="IPR006305">
    <property type="entry name" value="FliQ"/>
</dbReference>
<feature type="transmembrane region" description="Helical" evidence="9">
    <location>
        <begin position="20"/>
        <end position="39"/>
    </location>
</feature>
<dbReference type="Proteomes" id="UP000460298">
    <property type="component" value="Unassembled WGS sequence"/>
</dbReference>
<evidence type="ECO:0000256" key="6">
    <source>
        <dbReference type="ARBA" id="ARBA00022989"/>
    </source>
</evidence>
<sequence>MQETDVIKIIYDALIVTLKISAPVLIFSMVTGLVISVLQTTTSIQEQTLTFVPKLVSVFLAIMLFAAYILHTTVDYTKEMFALIARF</sequence>
<keyword evidence="6 9" id="KW-1133">Transmembrane helix</keyword>
<evidence type="ECO:0000256" key="7">
    <source>
        <dbReference type="ARBA" id="ARBA00023136"/>
    </source>
</evidence>